<dbReference type="InterPro" id="IPR001789">
    <property type="entry name" value="Sig_transdc_resp-reg_receiver"/>
</dbReference>
<dbReference type="SUPFAM" id="SSF52172">
    <property type="entry name" value="CheY-like"/>
    <property type="match status" value="1"/>
</dbReference>
<name>A0ABU8RV77_9SPHN</name>
<keyword evidence="1 2" id="KW-0597">Phosphoprotein</keyword>
<evidence type="ECO:0000256" key="2">
    <source>
        <dbReference type="PROSITE-ProRule" id="PRU00169"/>
    </source>
</evidence>
<reference evidence="4 5" key="1">
    <citation type="submission" date="2024-03" db="EMBL/GenBank/DDBJ databases">
        <authorList>
            <person name="Jo J.-H."/>
        </authorList>
    </citation>
    <scope>NUCLEOTIDE SEQUENCE [LARGE SCALE GENOMIC DNA]</scope>
    <source>
        <strain evidence="4 5">PS1R-30</strain>
    </source>
</reference>
<dbReference type="PANTHER" id="PTHR44591">
    <property type="entry name" value="STRESS RESPONSE REGULATOR PROTEIN 1"/>
    <property type="match status" value="1"/>
</dbReference>
<evidence type="ECO:0000259" key="3">
    <source>
        <dbReference type="PROSITE" id="PS50110"/>
    </source>
</evidence>
<dbReference type="SMART" id="SM00448">
    <property type="entry name" value="REC"/>
    <property type="match status" value="1"/>
</dbReference>
<sequence length="126" mass="13457">MSVRPAILVVEDDPALRITLSEMLSEHGFPVVAAGSADEGLGVLLHREDIAAIITDVVMPGTLDGLGLLSEIRRRWPCKRVIVASWRMPAEAAANAPGTIFLAKPFGEASLLEAVETALQTHAYRG</sequence>
<dbReference type="Pfam" id="PF00072">
    <property type="entry name" value="Response_reg"/>
    <property type="match status" value="1"/>
</dbReference>
<protein>
    <submittedName>
        <fullName evidence="4">Response regulator</fullName>
    </submittedName>
</protein>
<dbReference type="PROSITE" id="PS50110">
    <property type="entry name" value="RESPONSE_REGULATORY"/>
    <property type="match status" value="1"/>
</dbReference>
<accession>A0ABU8RV77</accession>
<gene>
    <name evidence="4" type="ORF">WG901_08565</name>
</gene>
<proteinExistence type="predicted"/>
<evidence type="ECO:0000256" key="1">
    <source>
        <dbReference type="ARBA" id="ARBA00022553"/>
    </source>
</evidence>
<feature type="modified residue" description="4-aspartylphosphate" evidence="2">
    <location>
        <position position="56"/>
    </location>
</feature>
<dbReference type="InterPro" id="IPR050595">
    <property type="entry name" value="Bact_response_regulator"/>
</dbReference>
<dbReference type="Gene3D" id="3.40.50.2300">
    <property type="match status" value="1"/>
</dbReference>
<dbReference type="InterPro" id="IPR011006">
    <property type="entry name" value="CheY-like_superfamily"/>
</dbReference>
<evidence type="ECO:0000313" key="5">
    <source>
        <dbReference type="Proteomes" id="UP001361239"/>
    </source>
</evidence>
<comment type="caution">
    <text evidence="4">The sequence shown here is derived from an EMBL/GenBank/DDBJ whole genome shotgun (WGS) entry which is preliminary data.</text>
</comment>
<keyword evidence="5" id="KW-1185">Reference proteome</keyword>
<evidence type="ECO:0000313" key="4">
    <source>
        <dbReference type="EMBL" id="MEJ5976684.1"/>
    </source>
</evidence>
<dbReference type="RefSeq" id="WP_339586587.1">
    <property type="nucleotide sequence ID" value="NZ_JBBHJZ010000001.1"/>
</dbReference>
<dbReference type="PANTHER" id="PTHR44591:SF3">
    <property type="entry name" value="RESPONSE REGULATORY DOMAIN-CONTAINING PROTEIN"/>
    <property type="match status" value="1"/>
</dbReference>
<dbReference type="EMBL" id="JBBHJZ010000001">
    <property type="protein sequence ID" value="MEJ5976684.1"/>
    <property type="molecule type" value="Genomic_DNA"/>
</dbReference>
<feature type="domain" description="Response regulatory" evidence="3">
    <location>
        <begin position="6"/>
        <end position="119"/>
    </location>
</feature>
<organism evidence="4 5">
    <name type="scientific">Novosphingobium anseongense</name>
    <dbReference type="NCBI Taxonomy" id="3133436"/>
    <lineage>
        <taxon>Bacteria</taxon>
        <taxon>Pseudomonadati</taxon>
        <taxon>Pseudomonadota</taxon>
        <taxon>Alphaproteobacteria</taxon>
        <taxon>Sphingomonadales</taxon>
        <taxon>Sphingomonadaceae</taxon>
        <taxon>Novosphingobium</taxon>
    </lineage>
</organism>
<dbReference type="Proteomes" id="UP001361239">
    <property type="component" value="Unassembled WGS sequence"/>
</dbReference>